<dbReference type="Proteomes" id="UP000184383">
    <property type="component" value="Unassembled WGS sequence"/>
</dbReference>
<dbReference type="PANTHER" id="PTHR48277:SF1">
    <property type="entry name" value="MITOCHONDRIAL RIBOSOMAL PROTEIN S5"/>
    <property type="match status" value="1"/>
</dbReference>
<dbReference type="VEuPathDB" id="FungiDB:ASPWEDRAFT_50458"/>
<name>A0A1L9RQN3_ASPWE</name>
<dbReference type="AlphaFoldDB" id="A0A1L9RQN3"/>
<dbReference type="InterPro" id="IPR020568">
    <property type="entry name" value="Ribosomal_Su5_D2-typ_SF"/>
</dbReference>
<proteinExistence type="inferred from homology"/>
<evidence type="ECO:0000313" key="13">
    <source>
        <dbReference type="Proteomes" id="UP000184383"/>
    </source>
</evidence>
<dbReference type="RefSeq" id="XP_040690878.1">
    <property type="nucleotide sequence ID" value="XM_040837444.1"/>
</dbReference>
<keyword evidence="5 8" id="KW-0687">Ribonucleoprotein</keyword>
<dbReference type="Gene3D" id="3.30.230.10">
    <property type="match status" value="1"/>
</dbReference>
<dbReference type="GO" id="GO:0006412">
    <property type="term" value="P:translation"/>
    <property type="evidence" value="ECO:0007669"/>
    <property type="project" value="InterPro"/>
</dbReference>
<gene>
    <name evidence="12" type="ORF">ASPWEDRAFT_50458</name>
</gene>
<comment type="function">
    <text evidence="6">Component of the mitochondrial ribosome (mitoribosome), a dedicated translation machinery responsible for the synthesis of mitochondrial genome-encoded proteins, including at least some of the essential transmembrane subunits of the mitochondrial respiratory chain. The mitoribosomes are attached to the mitochondrial inner membrane and translation products are cotranslationally integrated into the membrane.</text>
</comment>
<keyword evidence="13" id="KW-1185">Reference proteome</keyword>
<dbReference type="FunFam" id="3.30.160.20:FF:000022">
    <property type="entry name" value="28S ribosomal protein S5, mitochondrial"/>
    <property type="match status" value="1"/>
</dbReference>
<accession>A0A1L9RQN3</accession>
<reference evidence="13" key="1">
    <citation type="journal article" date="2017" name="Genome Biol.">
        <title>Comparative genomics reveals high biological diversity and specific adaptations in the industrially and medically important fungal genus Aspergillus.</title>
        <authorList>
            <person name="de Vries R.P."/>
            <person name="Riley R."/>
            <person name="Wiebenga A."/>
            <person name="Aguilar-Osorio G."/>
            <person name="Amillis S."/>
            <person name="Uchima C.A."/>
            <person name="Anderluh G."/>
            <person name="Asadollahi M."/>
            <person name="Askin M."/>
            <person name="Barry K."/>
            <person name="Battaglia E."/>
            <person name="Bayram O."/>
            <person name="Benocci T."/>
            <person name="Braus-Stromeyer S.A."/>
            <person name="Caldana C."/>
            <person name="Canovas D."/>
            <person name="Cerqueira G.C."/>
            <person name="Chen F."/>
            <person name="Chen W."/>
            <person name="Choi C."/>
            <person name="Clum A."/>
            <person name="Dos Santos R.A."/>
            <person name="Damasio A.R."/>
            <person name="Diallinas G."/>
            <person name="Emri T."/>
            <person name="Fekete E."/>
            <person name="Flipphi M."/>
            <person name="Freyberg S."/>
            <person name="Gallo A."/>
            <person name="Gournas C."/>
            <person name="Habgood R."/>
            <person name="Hainaut M."/>
            <person name="Harispe M.L."/>
            <person name="Henrissat B."/>
            <person name="Hilden K.S."/>
            <person name="Hope R."/>
            <person name="Hossain A."/>
            <person name="Karabika E."/>
            <person name="Karaffa L."/>
            <person name="Karanyi Z."/>
            <person name="Krasevec N."/>
            <person name="Kuo A."/>
            <person name="Kusch H."/>
            <person name="LaButti K."/>
            <person name="Lagendijk E.L."/>
            <person name="Lapidus A."/>
            <person name="Levasseur A."/>
            <person name="Lindquist E."/>
            <person name="Lipzen A."/>
            <person name="Logrieco A.F."/>
            <person name="MacCabe A."/>
            <person name="Maekelae M.R."/>
            <person name="Malavazi I."/>
            <person name="Melin P."/>
            <person name="Meyer V."/>
            <person name="Mielnichuk N."/>
            <person name="Miskei M."/>
            <person name="Molnar A.P."/>
            <person name="Mule G."/>
            <person name="Ngan C.Y."/>
            <person name="Orejas M."/>
            <person name="Orosz E."/>
            <person name="Ouedraogo J.P."/>
            <person name="Overkamp K.M."/>
            <person name="Park H.-S."/>
            <person name="Perrone G."/>
            <person name="Piumi F."/>
            <person name="Punt P.J."/>
            <person name="Ram A.F."/>
            <person name="Ramon A."/>
            <person name="Rauscher S."/>
            <person name="Record E."/>
            <person name="Riano-Pachon D.M."/>
            <person name="Robert V."/>
            <person name="Roehrig J."/>
            <person name="Ruller R."/>
            <person name="Salamov A."/>
            <person name="Salih N.S."/>
            <person name="Samson R.A."/>
            <person name="Sandor E."/>
            <person name="Sanguinetti M."/>
            <person name="Schuetze T."/>
            <person name="Sepcic K."/>
            <person name="Shelest E."/>
            <person name="Sherlock G."/>
            <person name="Sophianopoulou V."/>
            <person name="Squina F.M."/>
            <person name="Sun H."/>
            <person name="Susca A."/>
            <person name="Todd R.B."/>
            <person name="Tsang A."/>
            <person name="Unkles S.E."/>
            <person name="van de Wiele N."/>
            <person name="van Rossen-Uffink D."/>
            <person name="Oliveira J.V."/>
            <person name="Vesth T.C."/>
            <person name="Visser J."/>
            <person name="Yu J.-H."/>
            <person name="Zhou M."/>
            <person name="Andersen M.R."/>
            <person name="Archer D.B."/>
            <person name="Baker S.E."/>
            <person name="Benoit I."/>
            <person name="Brakhage A.A."/>
            <person name="Braus G.H."/>
            <person name="Fischer R."/>
            <person name="Frisvad J.C."/>
            <person name="Goldman G.H."/>
            <person name="Houbraken J."/>
            <person name="Oakley B."/>
            <person name="Pocsi I."/>
            <person name="Scazzocchio C."/>
            <person name="Seiboth B."/>
            <person name="vanKuyk P.A."/>
            <person name="Wortman J."/>
            <person name="Dyer P.S."/>
            <person name="Grigoriev I.V."/>
        </authorList>
    </citation>
    <scope>NUCLEOTIDE SEQUENCE [LARGE SCALE GENOMIC DNA]</scope>
    <source>
        <strain evidence="13">DTO 134E9</strain>
    </source>
</reference>
<evidence type="ECO:0000256" key="4">
    <source>
        <dbReference type="ARBA" id="ARBA00023128"/>
    </source>
</evidence>
<dbReference type="InterPro" id="IPR000851">
    <property type="entry name" value="Ribosomal_uS5"/>
</dbReference>
<evidence type="ECO:0000256" key="10">
    <source>
        <dbReference type="SAM" id="MobiDB-lite"/>
    </source>
</evidence>
<comment type="subcellular location">
    <subcellularLocation>
        <location evidence="1">Mitochondrion</location>
    </subcellularLocation>
</comment>
<dbReference type="InterPro" id="IPR013810">
    <property type="entry name" value="Ribosomal_uS5_N"/>
</dbReference>
<evidence type="ECO:0000256" key="7">
    <source>
        <dbReference type="ARBA" id="ARBA00039335"/>
    </source>
</evidence>
<evidence type="ECO:0000256" key="1">
    <source>
        <dbReference type="ARBA" id="ARBA00004173"/>
    </source>
</evidence>
<dbReference type="PROSITE" id="PS50881">
    <property type="entry name" value="S5_DSRBD"/>
    <property type="match status" value="1"/>
</dbReference>
<dbReference type="GeneID" id="63753292"/>
<feature type="domain" description="S5 DRBM" evidence="11">
    <location>
        <begin position="250"/>
        <end position="313"/>
    </location>
</feature>
<evidence type="ECO:0000256" key="9">
    <source>
        <dbReference type="RuleBase" id="RU003823"/>
    </source>
</evidence>
<evidence type="ECO:0000256" key="5">
    <source>
        <dbReference type="ARBA" id="ARBA00023274"/>
    </source>
</evidence>
<feature type="region of interest" description="Disordered" evidence="10">
    <location>
        <begin position="22"/>
        <end position="49"/>
    </location>
</feature>
<sequence length="415" mass="46689">MSVTRPIRCLFCSFSRAASAGPRVPRRQFHPSPASFNDRKPKFPNVKSGDMKTLEDITRDLKKEDFKPYTEEEKARLQEHYTPEQIAAIEAGEASIDPKDLADQFAIRRDPMKLHYLDDFSVIEPGVDKHVRAPESNSDYNATFKSEDDFADDFARFFAEMPENAAASEWVRFAENLRVTNGKEENELNPHTSLVPDLFGPGESLLKVGKEAKEVEDVKKTSSREAEEMTDALKRLLQTTGYTAKEIRALKTKTLVAHAVVNQTRLGKVRRQYCLSIAGNGQGLLGIGEAKSEEAGDAALQSRYRAIRNMQPIPRYENRTIFGDVQGKVGAVELKLMTRPPGFGLRCQHLIFEMCRAAGIHDLAARVNRSRNQMNTVKAAYDALMSQRNPEDVARARGMKMVDVRKVYYSGRNLA</sequence>
<dbReference type="GO" id="GO:0003723">
    <property type="term" value="F:RNA binding"/>
    <property type="evidence" value="ECO:0007669"/>
    <property type="project" value="InterPro"/>
</dbReference>
<organism evidence="12 13">
    <name type="scientific">Aspergillus wentii DTO 134E9</name>
    <dbReference type="NCBI Taxonomy" id="1073089"/>
    <lineage>
        <taxon>Eukaryota</taxon>
        <taxon>Fungi</taxon>
        <taxon>Dikarya</taxon>
        <taxon>Ascomycota</taxon>
        <taxon>Pezizomycotina</taxon>
        <taxon>Eurotiomycetes</taxon>
        <taxon>Eurotiomycetidae</taxon>
        <taxon>Eurotiales</taxon>
        <taxon>Aspergillaceae</taxon>
        <taxon>Aspergillus</taxon>
        <taxon>Aspergillus subgen. Cremei</taxon>
    </lineage>
</organism>
<evidence type="ECO:0000313" key="12">
    <source>
        <dbReference type="EMBL" id="OJJ37202.1"/>
    </source>
</evidence>
<evidence type="ECO:0000256" key="6">
    <source>
        <dbReference type="ARBA" id="ARBA00037226"/>
    </source>
</evidence>
<dbReference type="GO" id="GO:0005763">
    <property type="term" value="C:mitochondrial small ribosomal subunit"/>
    <property type="evidence" value="ECO:0007669"/>
    <property type="project" value="UniProtKB-ARBA"/>
</dbReference>
<protein>
    <recommendedName>
        <fullName evidence="7">Small ribosomal subunit protein uS5m</fullName>
    </recommendedName>
</protein>
<dbReference type="Pfam" id="PF03719">
    <property type="entry name" value="Ribosomal_S5_C"/>
    <property type="match status" value="1"/>
</dbReference>
<dbReference type="InterPro" id="IPR005324">
    <property type="entry name" value="Ribosomal_uS5_C"/>
</dbReference>
<dbReference type="OrthoDB" id="309483at2759"/>
<dbReference type="STRING" id="1073089.A0A1L9RQN3"/>
<dbReference type="SUPFAM" id="SSF54211">
    <property type="entry name" value="Ribosomal protein S5 domain 2-like"/>
    <property type="match status" value="1"/>
</dbReference>
<keyword evidence="4" id="KW-0496">Mitochondrion</keyword>
<dbReference type="EMBL" id="KV878211">
    <property type="protein sequence ID" value="OJJ37202.1"/>
    <property type="molecule type" value="Genomic_DNA"/>
</dbReference>
<dbReference type="GO" id="GO:0003735">
    <property type="term" value="F:structural constituent of ribosome"/>
    <property type="evidence" value="ECO:0007669"/>
    <property type="project" value="UniProtKB-UniRule"/>
</dbReference>
<evidence type="ECO:0000259" key="11">
    <source>
        <dbReference type="PROSITE" id="PS50881"/>
    </source>
</evidence>
<evidence type="ECO:0000256" key="2">
    <source>
        <dbReference type="ARBA" id="ARBA00008945"/>
    </source>
</evidence>
<keyword evidence="3 8" id="KW-0689">Ribosomal protein</keyword>
<dbReference type="FunFam" id="3.30.230.10:FF:000041">
    <property type="entry name" value="37S ribosomal protein S5"/>
    <property type="match status" value="1"/>
</dbReference>
<dbReference type="InterPro" id="IPR014721">
    <property type="entry name" value="Ribsml_uS5_D2-typ_fold_subgr"/>
</dbReference>
<dbReference type="PANTHER" id="PTHR48277">
    <property type="entry name" value="MITOCHONDRIAL RIBOSOMAL PROTEIN S5"/>
    <property type="match status" value="1"/>
</dbReference>
<comment type="similarity">
    <text evidence="2 9">Belongs to the universal ribosomal protein uS5 family.</text>
</comment>
<dbReference type="SUPFAM" id="SSF54768">
    <property type="entry name" value="dsRNA-binding domain-like"/>
    <property type="match status" value="1"/>
</dbReference>
<dbReference type="Pfam" id="PF00333">
    <property type="entry name" value="Ribosomal_S5"/>
    <property type="match status" value="1"/>
</dbReference>
<evidence type="ECO:0000256" key="3">
    <source>
        <dbReference type="ARBA" id="ARBA00022980"/>
    </source>
</evidence>
<evidence type="ECO:0000256" key="8">
    <source>
        <dbReference type="PROSITE-ProRule" id="PRU00268"/>
    </source>
</evidence>
<dbReference type="Gene3D" id="3.30.160.20">
    <property type="match status" value="1"/>
</dbReference>